<dbReference type="HOGENOM" id="CLU_067605_0_0_1"/>
<dbReference type="Proteomes" id="UP000030751">
    <property type="component" value="Unassembled WGS sequence"/>
</dbReference>
<dbReference type="InterPro" id="IPR046486">
    <property type="entry name" value="DUF6579"/>
</dbReference>
<gene>
    <name evidence="1" type="ORF">FOVG_10144</name>
</gene>
<dbReference type="Pfam" id="PF20219">
    <property type="entry name" value="DUF6579"/>
    <property type="match status" value="1"/>
</dbReference>
<sequence>MYLDAMRSELEIANVARVQGWGHGGFRAYVHGFVQNEMAAVDGAQDGQHHFFYAWHPDSDWQPAFEGRQAEDPLGPAFGGYHHDLATICIRMRADREALVATTDYGRAAVFHLVIPAYYPLVMDHPIAFADELLPLVVTGGRHRGTDLVWFALRRYPNEERMRLSFVGLLPQNKVCLATRDGGVAVAGCSIAMWGCVLAPAVFPPCAPVAAFMIVSLQVPAMACMTALMSGGAYDALTQEENIQILGDPIFLE</sequence>
<organism evidence="1">
    <name type="scientific">Fusarium oxysporum f. sp. pisi HDV247</name>
    <dbReference type="NCBI Taxonomy" id="1080344"/>
    <lineage>
        <taxon>Eukaryota</taxon>
        <taxon>Fungi</taxon>
        <taxon>Dikarya</taxon>
        <taxon>Ascomycota</taxon>
        <taxon>Pezizomycotina</taxon>
        <taxon>Sordariomycetes</taxon>
        <taxon>Hypocreomycetidae</taxon>
        <taxon>Hypocreales</taxon>
        <taxon>Nectriaceae</taxon>
        <taxon>Fusarium</taxon>
        <taxon>Fusarium oxysporum species complex</taxon>
    </lineage>
</organism>
<name>W9PHF7_FUSOX</name>
<evidence type="ECO:0000313" key="1">
    <source>
        <dbReference type="EMBL" id="EXA41677.1"/>
    </source>
</evidence>
<proteinExistence type="predicted"/>
<reference evidence="1" key="2">
    <citation type="submission" date="2012-05" db="EMBL/GenBank/DDBJ databases">
        <title>Annotation of the Genome Sequence of Fusarium oxysporum HDV247.</title>
        <authorList>
            <consortium name="The Broad Institute Genomics Platform"/>
            <person name="Ma L.-J."/>
            <person name="Corby-Kistler H."/>
            <person name="Broz K."/>
            <person name="Gale L.R."/>
            <person name="Jonkers W."/>
            <person name="O'Donnell K."/>
            <person name="Ploetz R."/>
            <person name="Steinberg C."/>
            <person name="Schwartz D.C."/>
            <person name="VanEtten H."/>
            <person name="Zhou S."/>
            <person name="Young S.K."/>
            <person name="Zeng Q."/>
            <person name="Gargeya S."/>
            <person name="Fitzgerald M."/>
            <person name="Abouelleil A."/>
            <person name="Alvarado L."/>
            <person name="Chapman S.B."/>
            <person name="Gainer-Dewar J."/>
            <person name="Goldberg J."/>
            <person name="Griggs A."/>
            <person name="Gujja S."/>
            <person name="Hansen M."/>
            <person name="Howarth C."/>
            <person name="Imamovic A."/>
            <person name="Ireland A."/>
            <person name="Larimer J."/>
            <person name="McCowan C."/>
            <person name="Murphy C."/>
            <person name="Pearson M."/>
            <person name="Poon T.W."/>
            <person name="Priest M."/>
            <person name="Roberts A."/>
            <person name="Saif S."/>
            <person name="Shea T."/>
            <person name="Sykes S."/>
            <person name="Wortman J."/>
            <person name="Nusbaum C."/>
            <person name="Birren B."/>
        </authorList>
    </citation>
    <scope>NUCLEOTIDE SEQUENCE</scope>
    <source>
        <strain evidence="1">HDV247</strain>
    </source>
</reference>
<dbReference type="OrthoDB" id="3852249at2759"/>
<dbReference type="EMBL" id="JH650973">
    <property type="protein sequence ID" value="EXA41677.1"/>
    <property type="molecule type" value="Genomic_DNA"/>
</dbReference>
<accession>W9PHF7</accession>
<dbReference type="AlphaFoldDB" id="W9PHF7"/>
<protein>
    <submittedName>
        <fullName evidence="1">Uncharacterized protein</fullName>
    </submittedName>
</protein>
<reference evidence="1" key="1">
    <citation type="submission" date="2011-10" db="EMBL/GenBank/DDBJ databases">
        <title>The Genome Sequence of Fusarium oxysporum HDV247.</title>
        <authorList>
            <consortium name="The Broad Institute Genome Sequencing Platform"/>
            <person name="Ma L.-J."/>
            <person name="Gale L.R."/>
            <person name="Schwartz D.C."/>
            <person name="Zhou S."/>
            <person name="Corby-Kistler H."/>
            <person name="Young S.K."/>
            <person name="Zeng Q."/>
            <person name="Gargeya S."/>
            <person name="Fitzgerald M."/>
            <person name="Haas B."/>
            <person name="Abouelleil A."/>
            <person name="Alvarado L."/>
            <person name="Arachchi H.M."/>
            <person name="Berlin A."/>
            <person name="Brown A."/>
            <person name="Chapman S.B."/>
            <person name="Chen Z."/>
            <person name="Dunbar C."/>
            <person name="Freedman E."/>
            <person name="Gearin G."/>
            <person name="Goldberg J."/>
            <person name="Griggs A."/>
            <person name="Gujja S."/>
            <person name="Heiman D."/>
            <person name="Howarth C."/>
            <person name="Larson L."/>
            <person name="Lui A."/>
            <person name="MacDonald P.J.P."/>
            <person name="Montmayeur A."/>
            <person name="Murphy C."/>
            <person name="Neiman D."/>
            <person name="Pearson M."/>
            <person name="Priest M."/>
            <person name="Roberts A."/>
            <person name="Saif S."/>
            <person name="Shea T."/>
            <person name="Shenoy N."/>
            <person name="Sisk P."/>
            <person name="Stolte C."/>
            <person name="Sykes S."/>
            <person name="Wortman J."/>
            <person name="Nusbaum C."/>
            <person name="Birren B."/>
        </authorList>
    </citation>
    <scope>NUCLEOTIDE SEQUENCE [LARGE SCALE GENOMIC DNA]</scope>
    <source>
        <strain evidence="1">HDV247</strain>
    </source>
</reference>